<dbReference type="Proteomes" id="UP000034163">
    <property type="component" value="Unassembled WGS sequence"/>
</dbReference>
<evidence type="ECO:0000256" key="5">
    <source>
        <dbReference type="ARBA" id="ARBA00023136"/>
    </source>
</evidence>
<reference evidence="7 8" key="1">
    <citation type="journal article" date="2015" name="Nature">
        <title>rRNA introns, odd ribosomes, and small enigmatic genomes across a large radiation of phyla.</title>
        <authorList>
            <person name="Brown C.T."/>
            <person name="Hug L.A."/>
            <person name="Thomas B.C."/>
            <person name="Sharon I."/>
            <person name="Castelle C.J."/>
            <person name="Singh A."/>
            <person name="Wilkins M.J."/>
            <person name="Williams K.H."/>
            <person name="Banfield J.F."/>
        </authorList>
    </citation>
    <scope>NUCLEOTIDE SEQUENCE [LARGE SCALE GENOMIC DNA]</scope>
</reference>
<dbReference type="InterPro" id="IPR007156">
    <property type="entry name" value="MamQ_LemA"/>
</dbReference>
<dbReference type="PROSITE" id="PS51257">
    <property type="entry name" value="PROKAR_LIPOPROTEIN"/>
    <property type="match status" value="1"/>
</dbReference>
<protein>
    <submittedName>
        <fullName evidence="7">LemA family protein</fullName>
    </submittedName>
</protein>
<name>A0A0G0WY12_UNCKA</name>
<comment type="caution">
    <text evidence="7">The sequence shown here is derived from an EMBL/GenBank/DDBJ whole genome shotgun (WGS) entry which is preliminary data.</text>
</comment>
<proteinExistence type="inferred from homology"/>
<evidence type="ECO:0000313" key="7">
    <source>
        <dbReference type="EMBL" id="KKS17629.1"/>
    </source>
</evidence>
<dbReference type="AlphaFoldDB" id="A0A0G0WY12"/>
<dbReference type="SUPFAM" id="SSF140478">
    <property type="entry name" value="LemA-like"/>
    <property type="match status" value="1"/>
</dbReference>
<evidence type="ECO:0000256" key="4">
    <source>
        <dbReference type="ARBA" id="ARBA00022989"/>
    </source>
</evidence>
<dbReference type="EMBL" id="LCBS01000001">
    <property type="protein sequence ID" value="KKS17629.1"/>
    <property type="molecule type" value="Genomic_DNA"/>
</dbReference>
<dbReference type="Pfam" id="PF04011">
    <property type="entry name" value="LemA"/>
    <property type="match status" value="1"/>
</dbReference>
<keyword evidence="4 6" id="KW-1133">Transmembrane helix</keyword>
<evidence type="ECO:0000256" key="3">
    <source>
        <dbReference type="ARBA" id="ARBA00022692"/>
    </source>
</evidence>
<sequence>MNVNINKGLLLGVLGIFGCAVVWNVIGLVTLSMQREAVRGDVGRVWTITERAIELLPRLENDVEVFMKDRQDLVELITIARNDFLAAEKSGNLDQLSGVIDAVMAIQVQIEAYPEVNLTQQQVALMDETAGSINRISFARDTLIESQVGFNQSRIIFFPVGLMFPRMSVLGEYHDPSTPLPTSNFGG</sequence>
<dbReference type="GO" id="GO:0016020">
    <property type="term" value="C:membrane"/>
    <property type="evidence" value="ECO:0007669"/>
    <property type="project" value="UniProtKB-SubCell"/>
</dbReference>
<gene>
    <name evidence="7" type="ORF">UU72_C0001G0113</name>
</gene>
<keyword evidence="5 6" id="KW-0472">Membrane</keyword>
<evidence type="ECO:0000256" key="2">
    <source>
        <dbReference type="ARBA" id="ARBA00008854"/>
    </source>
</evidence>
<feature type="transmembrane region" description="Helical" evidence="6">
    <location>
        <begin position="12"/>
        <end position="31"/>
    </location>
</feature>
<accession>A0A0G0WY12</accession>
<evidence type="ECO:0000313" key="8">
    <source>
        <dbReference type="Proteomes" id="UP000034163"/>
    </source>
</evidence>
<evidence type="ECO:0000256" key="6">
    <source>
        <dbReference type="SAM" id="Phobius"/>
    </source>
</evidence>
<evidence type="ECO:0000256" key="1">
    <source>
        <dbReference type="ARBA" id="ARBA00004167"/>
    </source>
</evidence>
<comment type="subcellular location">
    <subcellularLocation>
        <location evidence="1">Membrane</location>
        <topology evidence="1">Single-pass membrane protein</topology>
    </subcellularLocation>
</comment>
<organism evidence="7 8">
    <name type="scientific">candidate division WWE3 bacterium GW2011_GWB1_41_6</name>
    <dbReference type="NCBI Taxonomy" id="1619112"/>
    <lineage>
        <taxon>Bacteria</taxon>
        <taxon>Katanobacteria</taxon>
    </lineage>
</organism>
<dbReference type="InterPro" id="IPR023353">
    <property type="entry name" value="LemA-like_dom_sf"/>
</dbReference>
<comment type="similarity">
    <text evidence="2">Belongs to the LemA family.</text>
</comment>
<keyword evidence="3 6" id="KW-0812">Transmembrane</keyword>
<dbReference type="Gene3D" id="1.20.1440.20">
    <property type="entry name" value="LemA-like domain"/>
    <property type="match status" value="1"/>
</dbReference>